<reference evidence="2" key="1">
    <citation type="submission" date="2021-01" db="EMBL/GenBank/DDBJ databases">
        <title>Caligus Genome Assembly.</title>
        <authorList>
            <person name="Gallardo-Escarate C."/>
        </authorList>
    </citation>
    <scope>NUCLEOTIDE SEQUENCE [LARGE SCALE GENOMIC DNA]</scope>
</reference>
<name>A0A7T8GP53_CALRO</name>
<sequence length="220" mass="25002">EVRLVPVPNTASTKSCHRCRGTGGVTCRDCNGKGWMRCLNCHGDGWMSDSSGFRERCFYCQHSRHGNGQQDCVKCHSKGKVNCSTCDGQGQVRCFIQLSITWKVHTAEHIVEKLQLPHDLIRDVSGQVAFEEEGGRVSPVTVFEDDTIKEASAKLVYNTLDPEFEDHKLIRQRHQVRVVPVTKVSYEWKGKVHLFFVYGYENKIHLPSYPQNCCWGCVIL</sequence>
<organism evidence="1 2">
    <name type="scientific">Caligus rogercresseyi</name>
    <name type="common">Sea louse</name>
    <dbReference type="NCBI Taxonomy" id="217165"/>
    <lineage>
        <taxon>Eukaryota</taxon>
        <taxon>Metazoa</taxon>
        <taxon>Ecdysozoa</taxon>
        <taxon>Arthropoda</taxon>
        <taxon>Crustacea</taxon>
        <taxon>Multicrustacea</taxon>
        <taxon>Hexanauplia</taxon>
        <taxon>Copepoda</taxon>
        <taxon>Siphonostomatoida</taxon>
        <taxon>Caligidae</taxon>
        <taxon>Caligus</taxon>
    </lineage>
</organism>
<proteinExistence type="predicted"/>
<evidence type="ECO:0000313" key="1">
    <source>
        <dbReference type="EMBL" id="QQP35353.1"/>
    </source>
</evidence>
<evidence type="ECO:0000313" key="2">
    <source>
        <dbReference type="Proteomes" id="UP000595437"/>
    </source>
</evidence>
<keyword evidence="2" id="KW-1185">Reference proteome</keyword>
<dbReference type="PANTHER" id="PTHR48465">
    <property type="entry name" value="PROTEIN SSUH2 HOMOLOG"/>
    <property type="match status" value="1"/>
</dbReference>
<protein>
    <submittedName>
        <fullName evidence="1">Uncharacterized protein</fullName>
    </submittedName>
</protein>
<dbReference type="EMBL" id="CP045907">
    <property type="protein sequence ID" value="QQP35353.1"/>
    <property type="molecule type" value="Genomic_DNA"/>
</dbReference>
<accession>A0A7T8GP53</accession>
<gene>
    <name evidence="1" type="ORF">FKW44_023549</name>
</gene>
<dbReference type="Proteomes" id="UP000595437">
    <property type="component" value="Chromosome 18"/>
</dbReference>
<dbReference type="PANTHER" id="PTHR48465:SF1">
    <property type="entry name" value="PROTEIN SSUH2 HOMOLOG"/>
    <property type="match status" value="1"/>
</dbReference>
<feature type="non-terminal residue" evidence="1">
    <location>
        <position position="1"/>
    </location>
</feature>
<dbReference type="OrthoDB" id="3355217at2759"/>
<dbReference type="AlphaFoldDB" id="A0A7T8GP53"/>
<dbReference type="InterPro" id="IPR052789">
    <property type="entry name" value="SSUH2_homolog"/>
</dbReference>